<reference evidence="4" key="1">
    <citation type="submission" date="2017-02" db="UniProtKB">
        <authorList>
            <consortium name="WormBaseParasite"/>
        </authorList>
    </citation>
    <scope>IDENTIFICATION</scope>
</reference>
<feature type="region of interest" description="Disordered" evidence="1">
    <location>
        <begin position="1"/>
        <end position="102"/>
    </location>
</feature>
<proteinExistence type="predicted"/>
<gene>
    <name evidence="2" type="ORF">BPAG_LOCUS10162</name>
</gene>
<sequence length="134" mass="14289">MSTNDTDGPTIANAGDGPESGVRRNVSVNRFQVSKLTLDSNDLPASSSTATTTTTTTATTTATTTTATTTTTAAAAETINARHIDHKGKIKKAASEPPPFSYPTLTVAERKNSAMNRFEVFIIYSQQKFDHFSN</sequence>
<protein>
    <submittedName>
        <fullName evidence="2 4">Uncharacterized protein</fullName>
    </submittedName>
</protein>
<dbReference type="AlphaFoldDB" id="A0A0N4TNV7"/>
<evidence type="ECO:0000313" key="2">
    <source>
        <dbReference type="EMBL" id="VDN91348.1"/>
    </source>
</evidence>
<reference evidence="2 3" key="2">
    <citation type="submission" date="2018-11" db="EMBL/GenBank/DDBJ databases">
        <authorList>
            <consortium name="Pathogen Informatics"/>
        </authorList>
    </citation>
    <scope>NUCLEOTIDE SEQUENCE [LARGE SCALE GENOMIC DNA]</scope>
</reference>
<feature type="compositionally biased region" description="Low complexity" evidence="1">
    <location>
        <begin position="49"/>
        <end position="76"/>
    </location>
</feature>
<dbReference type="EMBL" id="UZAD01013178">
    <property type="protein sequence ID" value="VDN91348.1"/>
    <property type="molecule type" value="Genomic_DNA"/>
</dbReference>
<feature type="compositionally biased region" description="Polar residues" evidence="1">
    <location>
        <begin position="26"/>
        <end position="48"/>
    </location>
</feature>
<dbReference type="Proteomes" id="UP000278627">
    <property type="component" value="Unassembled WGS sequence"/>
</dbReference>
<evidence type="ECO:0000256" key="1">
    <source>
        <dbReference type="SAM" id="MobiDB-lite"/>
    </source>
</evidence>
<dbReference type="WBParaSite" id="BPAG_0001020001-mRNA-1">
    <property type="protein sequence ID" value="BPAG_0001020001-mRNA-1"/>
    <property type="gene ID" value="BPAG_0001020001"/>
</dbReference>
<accession>A0A0N4TNV7</accession>
<keyword evidence="3" id="KW-1185">Reference proteome</keyword>
<name>A0A0N4TNV7_BRUPA</name>
<evidence type="ECO:0000313" key="3">
    <source>
        <dbReference type="Proteomes" id="UP000278627"/>
    </source>
</evidence>
<organism evidence="4">
    <name type="scientific">Brugia pahangi</name>
    <name type="common">Filarial nematode worm</name>
    <dbReference type="NCBI Taxonomy" id="6280"/>
    <lineage>
        <taxon>Eukaryota</taxon>
        <taxon>Metazoa</taxon>
        <taxon>Ecdysozoa</taxon>
        <taxon>Nematoda</taxon>
        <taxon>Chromadorea</taxon>
        <taxon>Rhabditida</taxon>
        <taxon>Spirurina</taxon>
        <taxon>Spiruromorpha</taxon>
        <taxon>Filarioidea</taxon>
        <taxon>Onchocercidae</taxon>
        <taxon>Brugia</taxon>
    </lineage>
</organism>
<evidence type="ECO:0000313" key="4">
    <source>
        <dbReference type="WBParaSite" id="BPAG_0001020001-mRNA-1"/>
    </source>
</evidence>